<evidence type="ECO:0008006" key="3">
    <source>
        <dbReference type="Google" id="ProtNLM"/>
    </source>
</evidence>
<accession>A0AAD5YL14</accession>
<keyword evidence="2" id="KW-1185">Reference proteome</keyword>
<dbReference type="AlphaFoldDB" id="A0AAD5YL14"/>
<dbReference type="Proteomes" id="UP001213000">
    <property type="component" value="Unassembled WGS sequence"/>
</dbReference>
<protein>
    <recommendedName>
        <fullName evidence="3">NACHT domain-containing protein</fullName>
    </recommendedName>
</protein>
<reference evidence="1" key="1">
    <citation type="submission" date="2022-07" db="EMBL/GenBank/DDBJ databases">
        <title>Genome Sequence of Leucocoprinus birnbaumii.</title>
        <authorList>
            <person name="Buettner E."/>
        </authorList>
    </citation>
    <scope>NUCLEOTIDE SEQUENCE</scope>
    <source>
        <strain evidence="1">VT141</strain>
    </source>
</reference>
<sequence length="452" mass="51989">MVIFLDGLDELQDERDQVRIVDIINNFVLQYPSLPVIWVIASRPEPHITQAMLRAKNVLSGQYRGYHIPVDSEEGVRDVEHFLHSEFTRIRRSFPSIMPSFCICIHSYRYIDDPSYGNPVSRLNLIISILQKQSPRPGNGRHPFQALDVIYAQIMADIPGEVLLTTRNILSYIAVLNRMDDRESTLVTCNILGLEQHEFYGSLQKLYSVLAFPEPREAMTRPIRFLHTSFLDYLENLDASNPFKLDLDETATRTWRRCMGIIQPMRWGENAILQSLKLSWPSNEESARSFDLVPGNHSGKRVWLKAEGMLSSAILERITSDVQISASRRWPNLLFETFAANPQFRINLPVRELASDVEGLDFSRSMTNRSFLWNSFSPNEWFEFASSCPVLIREKMIHQCSVASLDRERIRMSLSKRGWFISGFRRIVGTLHAIPFTDSSGVPIEVLFFVSL</sequence>
<name>A0AAD5YL14_9AGAR</name>
<proteinExistence type="predicted"/>
<gene>
    <name evidence="1" type="ORF">NP233_g10738</name>
</gene>
<organism evidence="1 2">
    <name type="scientific">Leucocoprinus birnbaumii</name>
    <dbReference type="NCBI Taxonomy" id="56174"/>
    <lineage>
        <taxon>Eukaryota</taxon>
        <taxon>Fungi</taxon>
        <taxon>Dikarya</taxon>
        <taxon>Basidiomycota</taxon>
        <taxon>Agaricomycotina</taxon>
        <taxon>Agaricomycetes</taxon>
        <taxon>Agaricomycetidae</taxon>
        <taxon>Agaricales</taxon>
        <taxon>Agaricineae</taxon>
        <taxon>Agaricaceae</taxon>
        <taxon>Leucocoprinus</taxon>
    </lineage>
</organism>
<comment type="caution">
    <text evidence="1">The sequence shown here is derived from an EMBL/GenBank/DDBJ whole genome shotgun (WGS) entry which is preliminary data.</text>
</comment>
<evidence type="ECO:0000313" key="1">
    <source>
        <dbReference type="EMBL" id="KAJ3560589.1"/>
    </source>
</evidence>
<dbReference type="EMBL" id="JANIEX010001143">
    <property type="protein sequence ID" value="KAJ3560589.1"/>
    <property type="molecule type" value="Genomic_DNA"/>
</dbReference>
<evidence type="ECO:0000313" key="2">
    <source>
        <dbReference type="Proteomes" id="UP001213000"/>
    </source>
</evidence>